<dbReference type="Gene3D" id="2.60.120.1290">
    <property type="match status" value="1"/>
</dbReference>
<dbReference type="SUPFAM" id="SSF52743">
    <property type="entry name" value="Subtilisin-like"/>
    <property type="match status" value="1"/>
</dbReference>
<dbReference type="PIRSF" id="PIRSF037894">
    <property type="entry name" value="Subtilisin_rel_CspABC"/>
    <property type="match status" value="1"/>
</dbReference>
<dbReference type="InterPro" id="IPR015500">
    <property type="entry name" value="Peptidase_S8_subtilisin-rel"/>
</dbReference>
<dbReference type="RefSeq" id="WP_008707889.1">
    <property type="nucleotide sequence ID" value="NZ_CYZP01000023.1"/>
</dbReference>
<dbReference type="CDD" id="cd07478">
    <property type="entry name" value="Peptidases_S8_CspA-like"/>
    <property type="match status" value="1"/>
</dbReference>
<protein>
    <submittedName>
        <fullName evidence="8">Type VII secretion-associated serine protease mycosin</fullName>
    </submittedName>
</protein>
<dbReference type="Pfam" id="PF00082">
    <property type="entry name" value="Peptidase_S8"/>
    <property type="match status" value="2"/>
</dbReference>
<dbReference type="Proteomes" id="UP000095645">
    <property type="component" value="Unassembled WGS sequence"/>
</dbReference>
<evidence type="ECO:0000256" key="6">
    <source>
        <dbReference type="PROSITE-ProRule" id="PRU01240"/>
    </source>
</evidence>
<reference evidence="8 9" key="1">
    <citation type="submission" date="2015-09" db="EMBL/GenBank/DDBJ databases">
        <authorList>
            <consortium name="Pathogen Informatics"/>
        </authorList>
    </citation>
    <scope>NUCLEOTIDE SEQUENCE [LARGE SCALE GENOMIC DNA]</scope>
    <source>
        <strain evidence="8 9">2789STDY5834861</strain>
    </source>
</reference>
<dbReference type="PRINTS" id="PR00723">
    <property type="entry name" value="SUBTILISIN"/>
</dbReference>
<keyword evidence="3 6" id="KW-0378">Hydrolase</keyword>
<proteinExistence type="inferred from homology"/>
<feature type="domain" description="Peptidase S8/S53" evidence="7">
    <location>
        <begin position="108"/>
        <end position="304"/>
    </location>
</feature>
<evidence type="ECO:0000256" key="1">
    <source>
        <dbReference type="ARBA" id="ARBA00011073"/>
    </source>
</evidence>
<sequence length="573" mass="62844">MFRPDDFEVQIQQENPPGIHAEPSIPPAQDEEYGDFIVKHGQNMGGKFLPVNELFGILYIPLNEIGPLEINSYTYASLPKCYTFMDADALNSSGITRLHNHPYLKLQGEGTVIAVIDSGIDYLNPIFRNGDVSRIAYIWDQTIPGNEDEQVPYGKVFTGEEINQALLSENPQEIVPSLDENGHGTAMAGLAAGNFVPTENFSGAAPKATIIVVKLKKAKSYLRKFYQYPPQAPVFQEDDIMLGISFAVKMAQEMGMPVSVCLGLGTNQSAHVGDSELSRYVDYINEDSQVSVSVAAGNEGAAQHHYTAELDYVKNQDTVELRIADKEEGFSMEFWGDPPDDYGISLQSPAGEKLYVSSSLGAGTQELSFIFVETKVLVNYVKMERMTGKQLIYFRFFHPAAGIWKVNVSKKGISGSRFHMWLPVQGLISPDTYFLESTPYITVTAPGDSTRGITATAYQYLDNSLYFQAGRGFTPNNQVTPDLAAPGVDLLIPLPGGAFGKASGSSLSSAVVAGAAALVQEWAIVRGNIPYASGNTVKFYLQKGAVREEQMEYPNPGWGYGRLDLYRTFEIIN</sequence>
<accession>A0A174E7H8</accession>
<feature type="active site" description="Charge relay system" evidence="5 6">
    <location>
        <position position="117"/>
    </location>
</feature>
<dbReference type="PANTHER" id="PTHR43399">
    <property type="entry name" value="SUBTILISIN-RELATED"/>
    <property type="match status" value="1"/>
</dbReference>
<evidence type="ECO:0000313" key="8">
    <source>
        <dbReference type="EMBL" id="CUO33822.1"/>
    </source>
</evidence>
<dbReference type="Gene3D" id="3.40.50.200">
    <property type="entry name" value="Peptidase S8/S53 domain"/>
    <property type="match status" value="1"/>
</dbReference>
<evidence type="ECO:0000256" key="2">
    <source>
        <dbReference type="ARBA" id="ARBA00022670"/>
    </source>
</evidence>
<name>A0A174E7H8_9FIRM</name>
<dbReference type="PANTHER" id="PTHR43399:SF4">
    <property type="entry name" value="CELL WALL-ASSOCIATED PROTEASE"/>
    <property type="match status" value="1"/>
</dbReference>
<organism evidence="8 9">
    <name type="scientific">Blautia obeum</name>
    <dbReference type="NCBI Taxonomy" id="40520"/>
    <lineage>
        <taxon>Bacteria</taxon>
        <taxon>Bacillati</taxon>
        <taxon>Bacillota</taxon>
        <taxon>Clostridia</taxon>
        <taxon>Lachnospirales</taxon>
        <taxon>Lachnospiraceae</taxon>
        <taxon>Blautia</taxon>
    </lineage>
</organism>
<dbReference type="InterPro" id="IPR036852">
    <property type="entry name" value="Peptidase_S8/S53_dom_sf"/>
</dbReference>
<dbReference type="InterPro" id="IPR034045">
    <property type="entry name" value="Pep_S8_CspA-like"/>
</dbReference>
<evidence type="ECO:0000256" key="5">
    <source>
        <dbReference type="PIRSR" id="PIRSR615500-1"/>
    </source>
</evidence>
<keyword evidence="2 6" id="KW-0645">Protease</keyword>
<dbReference type="EMBL" id="CYZP01000023">
    <property type="protein sequence ID" value="CUO33822.1"/>
    <property type="molecule type" value="Genomic_DNA"/>
</dbReference>
<dbReference type="PROSITE" id="PS51892">
    <property type="entry name" value="SUBTILASE"/>
    <property type="match status" value="1"/>
</dbReference>
<feature type="active site" description="Charge relay system" evidence="5 6">
    <location>
        <position position="183"/>
    </location>
</feature>
<dbReference type="InterPro" id="IPR051048">
    <property type="entry name" value="Peptidase_S8/S53_subtilisin"/>
</dbReference>
<feature type="domain" description="Peptidase S8/S53" evidence="7">
    <location>
        <begin position="442"/>
        <end position="545"/>
    </location>
</feature>
<keyword evidence="4 6" id="KW-0720">Serine protease</keyword>
<dbReference type="PROSITE" id="PS00136">
    <property type="entry name" value="SUBTILASE_ASP"/>
    <property type="match status" value="1"/>
</dbReference>
<evidence type="ECO:0000313" key="9">
    <source>
        <dbReference type="Proteomes" id="UP000095645"/>
    </source>
</evidence>
<dbReference type="InterPro" id="IPR017310">
    <property type="entry name" value="Pept_S8A_subtilisin_clostridia"/>
</dbReference>
<gene>
    <name evidence="8" type="ORF">ERS852476_02568</name>
</gene>
<evidence type="ECO:0000256" key="4">
    <source>
        <dbReference type="ARBA" id="ARBA00022825"/>
    </source>
</evidence>
<dbReference type="InterPro" id="IPR023827">
    <property type="entry name" value="Peptidase_S8_Asp-AS"/>
</dbReference>
<feature type="active site" description="Charge relay system" evidence="5 6">
    <location>
        <position position="506"/>
    </location>
</feature>
<evidence type="ECO:0000256" key="3">
    <source>
        <dbReference type="ARBA" id="ARBA00022801"/>
    </source>
</evidence>
<evidence type="ECO:0000259" key="7">
    <source>
        <dbReference type="Pfam" id="PF00082"/>
    </source>
</evidence>
<dbReference type="GO" id="GO:0006508">
    <property type="term" value="P:proteolysis"/>
    <property type="evidence" value="ECO:0007669"/>
    <property type="project" value="UniProtKB-KW"/>
</dbReference>
<dbReference type="AlphaFoldDB" id="A0A174E7H8"/>
<dbReference type="GO" id="GO:0004252">
    <property type="term" value="F:serine-type endopeptidase activity"/>
    <property type="evidence" value="ECO:0007669"/>
    <property type="project" value="UniProtKB-UniRule"/>
</dbReference>
<dbReference type="InterPro" id="IPR000209">
    <property type="entry name" value="Peptidase_S8/S53_dom"/>
</dbReference>
<comment type="similarity">
    <text evidence="1 6">Belongs to the peptidase S8 family.</text>
</comment>